<proteinExistence type="predicted"/>
<dbReference type="PANTHER" id="PTHR33121:SF56">
    <property type="entry name" value="SIGNALLING PROTEIN WITH EAL AND C2 DOMAINS"/>
    <property type="match status" value="1"/>
</dbReference>
<dbReference type="PANTHER" id="PTHR33121">
    <property type="entry name" value="CYCLIC DI-GMP PHOSPHODIESTERASE PDEF"/>
    <property type="match status" value="1"/>
</dbReference>
<dbReference type="InterPro" id="IPR001633">
    <property type="entry name" value="EAL_dom"/>
</dbReference>
<evidence type="ECO:0000313" key="3">
    <source>
        <dbReference type="EMBL" id="KZL12532.1"/>
    </source>
</evidence>
<evidence type="ECO:0000313" key="4">
    <source>
        <dbReference type="Proteomes" id="UP000076577"/>
    </source>
</evidence>
<dbReference type="Pfam" id="PF00563">
    <property type="entry name" value="EAL"/>
    <property type="match status" value="1"/>
</dbReference>
<dbReference type="Proteomes" id="UP000076577">
    <property type="component" value="Unassembled WGS sequence"/>
</dbReference>
<sequence>MSRHYFVFVRAILIALGLALLPLVIGNMILENFAMHNARSEMIAIADRYISRSEAAISDGVEALRQMQLKGLTSCTRQNQGDFEKTLSQNAVISAIGIVDHRGVPMCYVPAQNRRGNSILPVLKPDAPRVGIGMSWMEYQGIRTALVSWKLENGWRLIANISPTVLAIEPGPDYLRHALEIEVRLGRDHVWVDPLGNADHPVMMGSDFIEEYAASTIYPINVRIKSDRNAIMGLVRELKIVAVIACSGIAILLITLVVWLSWKPEKDAEDDFVASIRNGEFIPYYQPVVDIVTGELQGCEMLMRWQLPNGKMVPPGQFMTYAETSGHIFEMTRNIMRQSIEDLGELYFRHPELKLSVNLFAGHFNDRSIVDDLLDIYEDSPIALSQVVMEVTERQPLEDIDLARKVIAELQAHGIRVALDDVGTGHGGLAYLQKLGMDVVKIDKMFIDPLGSEENAFRLVDAIAELADTMNMGIIAEGVEKYEQIVLLRELGVSSAQGFIFSKPLPAGEYLEFAEDIFSDRCNPVRVLEEAEKASGTPEEMGAPKVELY</sequence>
<accession>A0A161V3M8</accession>
<dbReference type="PATRIC" id="fig|989403.3.peg.4181"/>
<keyword evidence="1" id="KW-0472">Membrane</keyword>
<keyword evidence="4" id="KW-1185">Reference proteome</keyword>
<feature type="domain" description="EAL" evidence="2">
    <location>
        <begin position="265"/>
        <end position="518"/>
    </location>
</feature>
<feature type="transmembrane region" description="Helical" evidence="1">
    <location>
        <begin position="240"/>
        <end position="262"/>
    </location>
</feature>
<dbReference type="InterPro" id="IPR035919">
    <property type="entry name" value="EAL_sf"/>
</dbReference>
<dbReference type="STRING" id="989403.SAMN05421798_101143"/>
<evidence type="ECO:0000259" key="2">
    <source>
        <dbReference type="PROSITE" id="PS50883"/>
    </source>
</evidence>
<organism evidence="3 4">
    <name type="scientific">Pseudovibrio axinellae</name>
    <dbReference type="NCBI Taxonomy" id="989403"/>
    <lineage>
        <taxon>Bacteria</taxon>
        <taxon>Pseudomonadati</taxon>
        <taxon>Pseudomonadota</taxon>
        <taxon>Alphaproteobacteria</taxon>
        <taxon>Hyphomicrobiales</taxon>
        <taxon>Stappiaceae</taxon>
        <taxon>Pseudovibrio</taxon>
    </lineage>
</organism>
<dbReference type="CDD" id="cd01948">
    <property type="entry name" value="EAL"/>
    <property type="match status" value="1"/>
</dbReference>
<dbReference type="Gene3D" id="3.20.20.450">
    <property type="entry name" value="EAL domain"/>
    <property type="match status" value="1"/>
</dbReference>
<keyword evidence="1" id="KW-1133">Transmembrane helix</keyword>
<dbReference type="EMBL" id="LMCB01000098">
    <property type="protein sequence ID" value="KZL12532.1"/>
    <property type="molecule type" value="Genomic_DNA"/>
</dbReference>
<reference evidence="3 4" key="1">
    <citation type="journal article" date="2016" name="Front. Microbiol.">
        <title>Comparative Genomic Analysis Reveals a Diverse Repertoire of Genes Involved in Prokaryote-Eukaryote Interactions within the Pseudovibrio Genus.</title>
        <authorList>
            <person name="Romano S."/>
            <person name="Fernandez-Guerra A."/>
            <person name="Reen F.J."/>
            <person name="Glockner F.O."/>
            <person name="Crowley S.P."/>
            <person name="O'Sullivan O."/>
            <person name="Cotter P.D."/>
            <person name="Adams C."/>
            <person name="Dobson A.D."/>
            <person name="O'Gara F."/>
        </authorList>
    </citation>
    <scope>NUCLEOTIDE SEQUENCE [LARGE SCALE GENOMIC DNA]</scope>
    <source>
        <strain evidence="3 4">Ad2</strain>
    </source>
</reference>
<protein>
    <submittedName>
        <fullName evidence="3">Cyclic di-GMP phosphodiesterase YahA</fullName>
        <ecNumber evidence="3">3.1.4.-</ecNumber>
    </submittedName>
</protein>
<dbReference type="AlphaFoldDB" id="A0A161V3M8"/>
<dbReference type="SUPFAM" id="SSF141868">
    <property type="entry name" value="EAL domain-like"/>
    <property type="match status" value="1"/>
</dbReference>
<evidence type="ECO:0000256" key="1">
    <source>
        <dbReference type="SAM" id="Phobius"/>
    </source>
</evidence>
<name>A0A161V3M8_9HYPH</name>
<keyword evidence="3" id="KW-0378">Hydrolase</keyword>
<keyword evidence="1" id="KW-0812">Transmembrane</keyword>
<dbReference type="SMART" id="SM00052">
    <property type="entry name" value="EAL"/>
    <property type="match status" value="1"/>
</dbReference>
<gene>
    <name evidence="3" type="primary">yahA</name>
    <name evidence="3" type="ORF">PsAD2_03837</name>
</gene>
<dbReference type="OrthoDB" id="9814202at2"/>
<feature type="transmembrane region" description="Helical" evidence="1">
    <location>
        <begin position="6"/>
        <end position="30"/>
    </location>
</feature>
<dbReference type="PROSITE" id="PS50883">
    <property type="entry name" value="EAL"/>
    <property type="match status" value="1"/>
</dbReference>
<comment type="caution">
    <text evidence="3">The sequence shown here is derived from an EMBL/GenBank/DDBJ whole genome shotgun (WGS) entry which is preliminary data.</text>
</comment>
<dbReference type="InterPro" id="IPR050706">
    <property type="entry name" value="Cyclic-di-GMP_PDE-like"/>
</dbReference>
<dbReference type="EC" id="3.1.4.-" evidence="3"/>
<dbReference type="RefSeq" id="WP_068009561.1">
    <property type="nucleotide sequence ID" value="NZ_FOFM01000001.1"/>
</dbReference>
<dbReference type="GO" id="GO:0071111">
    <property type="term" value="F:cyclic-guanylate-specific phosphodiesterase activity"/>
    <property type="evidence" value="ECO:0007669"/>
    <property type="project" value="InterPro"/>
</dbReference>